<evidence type="ECO:0000313" key="2">
    <source>
        <dbReference type="Proteomes" id="UP001163223"/>
    </source>
</evidence>
<proteinExistence type="predicted"/>
<gene>
    <name evidence="1" type="ORF">OXU80_20095</name>
</gene>
<dbReference type="EMBL" id="CP113520">
    <property type="protein sequence ID" value="WAJ27135.1"/>
    <property type="molecule type" value="Genomic_DNA"/>
</dbReference>
<name>A0ACD4NJY1_9HYPH</name>
<evidence type="ECO:0000313" key="1">
    <source>
        <dbReference type="EMBL" id="WAJ27135.1"/>
    </source>
</evidence>
<organism evidence="1 2">
    <name type="scientific">Antarcticirhabdus aurantiaca</name>
    <dbReference type="NCBI Taxonomy" id="2606717"/>
    <lineage>
        <taxon>Bacteria</taxon>
        <taxon>Pseudomonadati</taxon>
        <taxon>Pseudomonadota</taxon>
        <taxon>Alphaproteobacteria</taxon>
        <taxon>Hyphomicrobiales</taxon>
        <taxon>Aurantimonadaceae</taxon>
        <taxon>Antarcticirhabdus</taxon>
    </lineage>
</organism>
<accession>A0ACD4NJY1</accession>
<protein>
    <submittedName>
        <fullName evidence="1">Uncharacterized protein</fullName>
    </submittedName>
</protein>
<dbReference type="Proteomes" id="UP001163223">
    <property type="component" value="Chromosome"/>
</dbReference>
<reference evidence="1" key="1">
    <citation type="submission" date="2022-11" db="EMBL/GenBank/DDBJ databases">
        <title>beta-Carotene-producing bacterium, Jeongeuplla avenae sp. nov., alleviates the salt stress of Arabidopsis seedlings.</title>
        <authorList>
            <person name="Jiang L."/>
            <person name="Lee J."/>
        </authorList>
    </citation>
    <scope>NUCLEOTIDE SEQUENCE</scope>
    <source>
        <strain evidence="1">DY_R2A_6</strain>
    </source>
</reference>
<sequence>MVLEVALPAVSSVGFVLLVIFVAFLWLEHQRSMIAADALKAAAAKAAAKREAAEPGYCQR</sequence>
<keyword evidence="2" id="KW-1185">Reference proteome</keyword>